<evidence type="ECO:0000313" key="1">
    <source>
        <dbReference type="EMBL" id="CAF0862589.1"/>
    </source>
</evidence>
<reference evidence="1" key="1">
    <citation type="submission" date="2021-02" db="EMBL/GenBank/DDBJ databases">
        <authorList>
            <person name="Nowell W R."/>
        </authorList>
    </citation>
    <scope>NUCLEOTIDE SEQUENCE</scope>
</reference>
<dbReference type="InterPro" id="IPR010405">
    <property type="entry name" value="COBRA1"/>
</dbReference>
<sequence>MSSNQQIRIGLPYKEDLKTTLTNCEDPFRAIQEIQDENGIALQTIRPALPLLDLLGVKRLDFHLSVVDDMKERLIKRINDLAQSKLPDDRQQLELLLQKSFSAINLQHVTPIVMEVIKHMPKIPEKYLKYIVEHDNIYSKAPIELKRHIWQDNQQLFQKELQPLIQQYLINVDEQLFTNEYQNYFLQQPKTRRQTSTTIQQLLNMIGPNIKLYDIVRNSLQKLYLRTKNSHYSSLRTLLLMAFHDLENNIVSKTDSIHIFVWTLDASLKERKLDLKRTRELEQFIDANSKDMDMLNKHIPFVLADPNIINILTKTAILLIYKQLDDEIPLPRNNKELHFILRLLNIGVYAWEILDGQMTTEDSIDLKILTQFLPFILRLMMENRLHEMQHDTTLITTQLKTSLNKIEFIQYMHNNRLASNLFLCFIVILFNHRHLWLAIQLIPTLNELSDCGSTDKIFLHQFVYFIKQSIEQQFQQISHQQQLYQYITHIFEKFFIIQSSNEIVLHYSYILLKYVYGKITSSLTQKFLTALKPSKEHSQETHDKYRSLTNEYEDFRRLQQQQSQS</sequence>
<name>A0A813WK43_9BILA</name>
<dbReference type="EMBL" id="CAJOBC010001039">
    <property type="protein sequence ID" value="CAF3650226.1"/>
    <property type="molecule type" value="Genomic_DNA"/>
</dbReference>
<dbReference type="GO" id="GO:0034244">
    <property type="term" value="P:negative regulation of transcription elongation by RNA polymerase II"/>
    <property type="evidence" value="ECO:0007669"/>
    <property type="project" value="TreeGrafter"/>
</dbReference>
<dbReference type="Proteomes" id="UP000663829">
    <property type="component" value="Unassembled WGS sequence"/>
</dbReference>
<dbReference type="AlphaFoldDB" id="A0A813WK43"/>
<evidence type="ECO:0000313" key="3">
    <source>
        <dbReference type="Proteomes" id="UP000663829"/>
    </source>
</evidence>
<accession>A0A813WK43</accession>
<gene>
    <name evidence="1" type="ORF">GPM918_LOCUS6668</name>
    <name evidence="2" type="ORF">SRO942_LOCUS6668</name>
</gene>
<dbReference type="Proteomes" id="UP000681722">
    <property type="component" value="Unassembled WGS sequence"/>
</dbReference>
<dbReference type="EMBL" id="CAJNOQ010001039">
    <property type="protein sequence ID" value="CAF0862589.1"/>
    <property type="molecule type" value="Genomic_DNA"/>
</dbReference>
<dbReference type="Pfam" id="PF06209">
    <property type="entry name" value="COBRA1"/>
    <property type="match status" value="1"/>
</dbReference>
<dbReference type="PANTHER" id="PTHR13503:SF3">
    <property type="entry name" value="NEGATIVE ELONGATION FACTOR B"/>
    <property type="match status" value="1"/>
</dbReference>
<dbReference type="PANTHER" id="PTHR13503">
    <property type="entry name" value="NEGATIVE ELONGATION FACTOR COMPLEX MEMBER B"/>
    <property type="match status" value="1"/>
</dbReference>
<dbReference type="GO" id="GO:0032021">
    <property type="term" value="C:NELF complex"/>
    <property type="evidence" value="ECO:0007669"/>
    <property type="project" value="TreeGrafter"/>
</dbReference>
<organism evidence="1 3">
    <name type="scientific">Didymodactylos carnosus</name>
    <dbReference type="NCBI Taxonomy" id="1234261"/>
    <lineage>
        <taxon>Eukaryota</taxon>
        <taxon>Metazoa</taxon>
        <taxon>Spiralia</taxon>
        <taxon>Gnathifera</taxon>
        <taxon>Rotifera</taxon>
        <taxon>Eurotatoria</taxon>
        <taxon>Bdelloidea</taxon>
        <taxon>Philodinida</taxon>
        <taxon>Philodinidae</taxon>
        <taxon>Didymodactylos</taxon>
    </lineage>
</organism>
<protein>
    <recommendedName>
        <fullName evidence="4">Negative elongation factor B</fullName>
    </recommendedName>
</protein>
<keyword evidence="3" id="KW-1185">Reference proteome</keyword>
<proteinExistence type="predicted"/>
<evidence type="ECO:0008006" key="4">
    <source>
        <dbReference type="Google" id="ProtNLM"/>
    </source>
</evidence>
<dbReference type="OrthoDB" id="5548359at2759"/>
<comment type="caution">
    <text evidence="1">The sequence shown here is derived from an EMBL/GenBank/DDBJ whole genome shotgun (WGS) entry which is preliminary data.</text>
</comment>
<evidence type="ECO:0000313" key="2">
    <source>
        <dbReference type="EMBL" id="CAF3650226.1"/>
    </source>
</evidence>